<name>A0AAV0Y4Y8_9HEMI</name>
<gene>
    <name evidence="1" type="ORF">MEUPH1_LOCUS28108</name>
</gene>
<accession>A0AAV0Y4Y8</accession>
<comment type="caution">
    <text evidence="1">The sequence shown here is derived from an EMBL/GenBank/DDBJ whole genome shotgun (WGS) entry which is preliminary data.</text>
</comment>
<dbReference type="InterPro" id="IPR038765">
    <property type="entry name" value="Papain-like_cys_pep_sf"/>
</dbReference>
<dbReference type="Gene3D" id="3.90.70.10">
    <property type="entry name" value="Cysteine proteinases"/>
    <property type="match status" value="1"/>
</dbReference>
<evidence type="ECO:0008006" key="3">
    <source>
        <dbReference type="Google" id="ProtNLM"/>
    </source>
</evidence>
<proteinExistence type="predicted"/>
<evidence type="ECO:0000313" key="1">
    <source>
        <dbReference type="EMBL" id="CAI6374481.1"/>
    </source>
</evidence>
<keyword evidence="2" id="KW-1185">Reference proteome</keyword>
<dbReference type="Proteomes" id="UP001160148">
    <property type="component" value="Unassembled WGS sequence"/>
</dbReference>
<dbReference type="EMBL" id="CARXXK010001217">
    <property type="protein sequence ID" value="CAI6374481.1"/>
    <property type="molecule type" value="Genomic_DNA"/>
</dbReference>
<dbReference type="SUPFAM" id="SSF54001">
    <property type="entry name" value="Cysteine proteinases"/>
    <property type="match status" value="1"/>
</dbReference>
<dbReference type="AlphaFoldDB" id="A0AAV0Y4Y8"/>
<protein>
    <recommendedName>
        <fullName evidence="3">USP domain-containing protein</fullName>
    </recommendedName>
</protein>
<organism evidence="1 2">
    <name type="scientific">Macrosiphum euphorbiae</name>
    <name type="common">potato aphid</name>
    <dbReference type="NCBI Taxonomy" id="13131"/>
    <lineage>
        <taxon>Eukaryota</taxon>
        <taxon>Metazoa</taxon>
        <taxon>Ecdysozoa</taxon>
        <taxon>Arthropoda</taxon>
        <taxon>Hexapoda</taxon>
        <taxon>Insecta</taxon>
        <taxon>Pterygota</taxon>
        <taxon>Neoptera</taxon>
        <taxon>Paraneoptera</taxon>
        <taxon>Hemiptera</taxon>
        <taxon>Sternorrhyncha</taxon>
        <taxon>Aphidomorpha</taxon>
        <taxon>Aphidoidea</taxon>
        <taxon>Aphididae</taxon>
        <taxon>Macrosiphini</taxon>
        <taxon>Macrosiphum</taxon>
    </lineage>
</organism>
<reference evidence="1 2" key="1">
    <citation type="submission" date="2023-01" db="EMBL/GenBank/DDBJ databases">
        <authorList>
            <person name="Whitehead M."/>
        </authorList>
    </citation>
    <scope>NUCLEOTIDE SEQUENCE [LARGE SCALE GENOMIC DNA]</scope>
</reference>
<sequence length="198" mass="22805">MADYKIPKNFGGIMVLDASCTAHYLLKELFQNYPSLKEQKKCIKCNYDETISYPIIHAHLPTENLNFMLDILKSSYKENNLTCTNCNEILIKTVIASEHLIIEPILPTNTKKFNNNASLKLSEIPSTLHIFQKIYFLRGLISFIAPSSTHKDAVGHYVSFNFRDTNNNWERYDDLLNSVRNVRPSTVVHNCQIITYTL</sequence>
<evidence type="ECO:0000313" key="2">
    <source>
        <dbReference type="Proteomes" id="UP001160148"/>
    </source>
</evidence>